<dbReference type="AlphaFoldDB" id="A0A1Z4NB53"/>
<proteinExistence type="predicted"/>
<evidence type="ECO:0000313" key="1">
    <source>
        <dbReference type="EMBL" id="BAZ02959.1"/>
    </source>
</evidence>
<dbReference type="Proteomes" id="UP000218785">
    <property type="component" value="Plasmid plasmid1"/>
</dbReference>
<geneLocation type="plasmid" evidence="2">
    <name>Plasmid1 dna</name>
</geneLocation>
<gene>
    <name evidence="1" type="ORF">NIES37_69720</name>
</gene>
<organism evidence="1 2">
    <name type="scientific">Tolypothrix tenuis PCC 7101</name>
    <dbReference type="NCBI Taxonomy" id="231146"/>
    <lineage>
        <taxon>Bacteria</taxon>
        <taxon>Bacillati</taxon>
        <taxon>Cyanobacteriota</taxon>
        <taxon>Cyanophyceae</taxon>
        <taxon>Nostocales</taxon>
        <taxon>Tolypothrichaceae</taxon>
        <taxon>Tolypothrix</taxon>
    </lineage>
</organism>
<dbReference type="KEGG" id="ttq:NIES37_69720"/>
<keyword evidence="2" id="KW-1185">Reference proteome</keyword>
<name>A0A1Z4NB53_9CYAN</name>
<evidence type="ECO:0000313" key="2">
    <source>
        <dbReference type="Proteomes" id="UP000218785"/>
    </source>
</evidence>
<keyword evidence="1" id="KW-0614">Plasmid</keyword>
<accession>A0A1Z4NB53</accession>
<protein>
    <submittedName>
        <fullName evidence="1">Uncharacterized protein</fullName>
    </submittedName>
</protein>
<dbReference type="EMBL" id="AP018249">
    <property type="protein sequence ID" value="BAZ02959.1"/>
    <property type="molecule type" value="Genomic_DNA"/>
</dbReference>
<reference evidence="1 2" key="1">
    <citation type="submission" date="2017-06" db="EMBL/GenBank/DDBJ databases">
        <title>Genome sequencing of cyanobaciteial culture collection at National Institute for Environmental Studies (NIES).</title>
        <authorList>
            <person name="Hirose Y."/>
            <person name="Shimura Y."/>
            <person name="Fujisawa T."/>
            <person name="Nakamura Y."/>
            <person name="Kawachi M."/>
        </authorList>
    </citation>
    <scope>NUCLEOTIDE SEQUENCE [LARGE SCALE GENOMIC DNA]</scope>
    <source>
        <strain evidence="1 2">NIES-37</strain>
        <plasmid evidence="2">Plasmid1 dna</plasmid>
    </source>
</reference>
<sequence>MSKKAGISKCNSNHLQFLALKAIWLKALDNNLKIMLTFTAQLNSLTHILHGWGGQF</sequence>